<organism evidence="1 2">
    <name type="scientific">Roseivirga thermotolerans</name>
    <dbReference type="NCBI Taxonomy" id="1758176"/>
    <lineage>
        <taxon>Bacteria</taxon>
        <taxon>Pseudomonadati</taxon>
        <taxon>Bacteroidota</taxon>
        <taxon>Cytophagia</taxon>
        <taxon>Cytophagales</taxon>
        <taxon>Roseivirgaceae</taxon>
        <taxon>Roseivirga</taxon>
    </lineage>
</organism>
<dbReference type="EMBL" id="BNAG01000004">
    <property type="protein sequence ID" value="GHE73676.1"/>
    <property type="molecule type" value="Genomic_DNA"/>
</dbReference>
<sequence length="175" mass="21077">MKGIVCTMFMSLLMVVTNLNGQEIVGYRFVKSVPVPDSVKLGLFNDYTLVNDGKWLVATFGFKPSQHFVFDLKSGEPLCYFETPGHQSYYYYDEQIPYEIHIYKNHKTYFIYNMNSQLLIKSRRKKPVKIDLDRGRYMHIYSNYLFNRQYAQEKNWLFEVLERQWFNLYHKVEDN</sequence>
<dbReference type="Proteomes" id="UP000658258">
    <property type="component" value="Unassembled WGS sequence"/>
</dbReference>
<protein>
    <recommendedName>
        <fullName evidence="3">DUF4468 domain-containing protein</fullName>
    </recommendedName>
</protein>
<comment type="caution">
    <text evidence="1">The sequence shown here is derived from an EMBL/GenBank/DDBJ whole genome shotgun (WGS) entry which is preliminary data.</text>
</comment>
<accession>A0ABQ3I8M4</accession>
<name>A0ABQ3I8M4_9BACT</name>
<reference evidence="2" key="1">
    <citation type="journal article" date="2019" name="Int. J. Syst. Evol. Microbiol.">
        <title>The Global Catalogue of Microorganisms (GCM) 10K type strain sequencing project: providing services to taxonomists for standard genome sequencing and annotation.</title>
        <authorList>
            <consortium name="The Broad Institute Genomics Platform"/>
            <consortium name="The Broad Institute Genome Sequencing Center for Infectious Disease"/>
            <person name="Wu L."/>
            <person name="Ma J."/>
        </authorList>
    </citation>
    <scope>NUCLEOTIDE SEQUENCE [LARGE SCALE GENOMIC DNA]</scope>
    <source>
        <strain evidence="2">CGMCC 1.15111</strain>
    </source>
</reference>
<evidence type="ECO:0000313" key="1">
    <source>
        <dbReference type="EMBL" id="GHE73676.1"/>
    </source>
</evidence>
<proteinExistence type="predicted"/>
<evidence type="ECO:0008006" key="3">
    <source>
        <dbReference type="Google" id="ProtNLM"/>
    </source>
</evidence>
<gene>
    <name evidence="1" type="ORF">GCM10011340_32980</name>
</gene>
<keyword evidence="2" id="KW-1185">Reference proteome</keyword>
<evidence type="ECO:0000313" key="2">
    <source>
        <dbReference type="Proteomes" id="UP000658258"/>
    </source>
</evidence>